<dbReference type="Proteomes" id="UP001155182">
    <property type="component" value="Unassembled WGS sequence"/>
</dbReference>
<name>A0A9X2JCC9_9SPHI</name>
<evidence type="ECO:0008006" key="3">
    <source>
        <dbReference type="Google" id="ProtNLM"/>
    </source>
</evidence>
<keyword evidence="2" id="KW-1185">Reference proteome</keyword>
<reference evidence="1" key="1">
    <citation type="submission" date="2022-06" db="EMBL/GenBank/DDBJ databases">
        <title>Solitalea sp. MAHUQ-68 isolated from rhizospheric soil.</title>
        <authorList>
            <person name="Huq M.A."/>
        </authorList>
    </citation>
    <scope>NUCLEOTIDE SEQUENCE</scope>
    <source>
        <strain evidence="1">MAHUQ-68</strain>
    </source>
</reference>
<protein>
    <recommendedName>
        <fullName evidence="3">Lipoprotein</fullName>
    </recommendedName>
</protein>
<gene>
    <name evidence="1" type="ORF">NF867_02090</name>
</gene>
<comment type="caution">
    <text evidence="1">The sequence shown here is derived from an EMBL/GenBank/DDBJ whole genome shotgun (WGS) entry which is preliminary data.</text>
</comment>
<dbReference type="EMBL" id="JAMWYS010000006">
    <property type="protein sequence ID" value="MCO4291655.1"/>
    <property type="molecule type" value="Genomic_DNA"/>
</dbReference>
<dbReference type="RefSeq" id="WP_252585887.1">
    <property type="nucleotide sequence ID" value="NZ_JAMWYS010000006.1"/>
</dbReference>
<dbReference type="AlphaFoldDB" id="A0A9X2JCC9"/>
<proteinExistence type="predicted"/>
<sequence length="266" mass="31069">MLKSIYKWLILLIILSSCSNESKDKKIDHSVNDSSARVNELADTLVIDKYVKEIKSKTPELTYKRSLQYILGDYTFDVSVYFKDGKQVVYVEDGHRSEQDYRRLNVFLKDEKPIYAELAEKITMGSNNEFREAKVYFNQKLEILKALERKTSKENKIQDIPFVPFKPDTTGYSAKTNFFRRAVDCTGEFDLPFEKIEKKDNKEYLILGKDDPNTYHVKLLIEKSDSTIKKLKSSPIAFKGKKIDLEWEYKNSKGYEQLVYKSGKIL</sequence>
<dbReference type="PROSITE" id="PS51257">
    <property type="entry name" value="PROKAR_LIPOPROTEIN"/>
    <property type="match status" value="1"/>
</dbReference>
<accession>A0A9X2JCC9</accession>
<organism evidence="1 2">
    <name type="scientific">Solitalea agri</name>
    <dbReference type="NCBI Taxonomy" id="2953739"/>
    <lineage>
        <taxon>Bacteria</taxon>
        <taxon>Pseudomonadati</taxon>
        <taxon>Bacteroidota</taxon>
        <taxon>Sphingobacteriia</taxon>
        <taxon>Sphingobacteriales</taxon>
        <taxon>Sphingobacteriaceae</taxon>
        <taxon>Solitalea</taxon>
    </lineage>
</organism>
<evidence type="ECO:0000313" key="1">
    <source>
        <dbReference type="EMBL" id="MCO4291655.1"/>
    </source>
</evidence>
<evidence type="ECO:0000313" key="2">
    <source>
        <dbReference type="Proteomes" id="UP001155182"/>
    </source>
</evidence>